<dbReference type="Proteomes" id="UP000814140">
    <property type="component" value="Unassembled WGS sequence"/>
</dbReference>
<organism evidence="1 2">
    <name type="scientific">Artomyces pyxidatus</name>
    <dbReference type="NCBI Taxonomy" id="48021"/>
    <lineage>
        <taxon>Eukaryota</taxon>
        <taxon>Fungi</taxon>
        <taxon>Dikarya</taxon>
        <taxon>Basidiomycota</taxon>
        <taxon>Agaricomycotina</taxon>
        <taxon>Agaricomycetes</taxon>
        <taxon>Russulales</taxon>
        <taxon>Auriscalpiaceae</taxon>
        <taxon>Artomyces</taxon>
    </lineage>
</organism>
<dbReference type="EMBL" id="MU277199">
    <property type="protein sequence ID" value="KAI0064204.1"/>
    <property type="molecule type" value="Genomic_DNA"/>
</dbReference>
<evidence type="ECO:0000313" key="1">
    <source>
        <dbReference type="EMBL" id="KAI0064204.1"/>
    </source>
</evidence>
<keyword evidence="2" id="KW-1185">Reference proteome</keyword>
<sequence>MVERARDSTLGEQTVSTGGGEAIISQQDEDGEAQELTESTLTTKKAVTAPGKRAAAEQVDAQHPAKKARVATLDEFRMSFSPERTSPGPTHVPHALPPPPSHLGFPIPSSSTPKTGQRPILPGMPMARESTPQFVPRPLPPPQLALRPPAHPPPPPPPPMMPPPPIVSHPPPPPFVSQNTGETTPGQAGKPTRTSFQSNLDPALALEDEIIRQHTASQMAHSPRAFSAPPGRQAPPRRDLPLAPSVNESTNLRSTSVPPGRLPPHCLVPPPPLPLPRSSQSNLMLPPNGMPASIGSANQTRPSTAIPKKVTDEITKLRTDYKSLFSTTTAAQEELRVLKTEMIQLQENNNKLMSTHQTMAYEIENLTARVSAQEAKVDLLDERAASPSERKPSVAADTTAARDNAWNSAIRAVFFGAMGVSDPNHLPAPVEGDWFIDDPETRFVNTSNGQPLRLLRLNFSKKFEEQEGWHDWLIRFVQKNGQNFSPMLTPELLRAKGKTEIKNRIKAIFKNLNGSLTFKEKPEEEIKRKKSSTRRAARKSTKANDRARVRKEAGLEDSRWTFMFVNGYQSTDESETGDAEDEDGEQEKDGIQAFDPASGDEEERQQEREKKNAGKPWKTYPPTHRSALVNEKLKLVKKLVLQQKAKPAKGSKRIQHQKIRCPPRHRALPVLRAGGQIIKIPRDAVDSGWLSNNPDEDVPSRICDIPLTDLSGLKSEEPRVFTNANPATGSDDNTGASAITWNEEWNAYVCWSEEANSWLQWDGDAKEWRRPSCYGAGPSETNGEEDLYLAEGESGFGGEDSMYDSGRE</sequence>
<evidence type="ECO:0000313" key="2">
    <source>
        <dbReference type="Proteomes" id="UP000814140"/>
    </source>
</evidence>
<proteinExistence type="predicted"/>
<accession>A0ACB8T610</accession>
<reference evidence="1" key="2">
    <citation type="journal article" date="2022" name="New Phytol.">
        <title>Evolutionary transition to the ectomycorrhizal habit in the genomes of a hyperdiverse lineage of mushroom-forming fungi.</title>
        <authorList>
            <person name="Looney B."/>
            <person name="Miyauchi S."/>
            <person name="Morin E."/>
            <person name="Drula E."/>
            <person name="Courty P.E."/>
            <person name="Kohler A."/>
            <person name="Kuo A."/>
            <person name="LaButti K."/>
            <person name="Pangilinan J."/>
            <person name="Lipzen A."/>
            <person name="Riley R."/>
            <person name="Andreopoulos W."/>
            <person name="He G."/>
            <person name="Johnson J."/>
            <person name="Nolan M."/>
            <person name="Tritt A."/>
            <person name="Barry K.W."/>
            <person name="Grigoriev I.V."/>
            <person name="Nagy L.G."/>
            <person name="Hibbett D."/>
            <person name="Henrissat B."/>
            <person name="Matheny P.B."/>
            <person name="Labbe J."/>
            <person name="Martin F.M."/>
        </authorList>
    </citation>
    <scope>NUCLEOTIDE SEQUENCE</scope>
    <source>
        <strain evidence="1">HHB10654</strain>
    </source>
</reference>
<protein>
    <submittedName>
        <fullName evidence="1">Uncharacterized protein</fullName>
    </submittedName>
</protein>
<comment type="caution">
    <text evidence="1">The sequence shown here is derived from an EMBL/GenBank/DDBJ whole genome shotgun (WGS) entry which is preliminary data.</text>
</comment>
<gene>
    <name evidence="1" type="ORF">BV25DRAFT_1914430</name>
</gene>
<reference evidence="1" key="1">
    <citation type="submission" date="2021-03" db="EMBL/GenBank/DDBJ databases">
        <authorList>
            <consortium name="DOE Joint Genome Institute"/>
            <person name="Ahrendt S."/>
            <person name="Looney B.P."/>
            <person name="Miyauchi S."/>
            <person name="Morin E."/>
            <person name="Drula E."/>
            <person name="Courty P.E."/>
            <person name="Chicoki N."/>
            <person name="Fauchery L."/>
            <person name="Kohler A."/>
            <person name="Kuo A."/>
            <person name="Labutti K."/>
            <person name="Pangilinan J."/>
            <person name="Lipzen A."/>
            <person name="Riley R."/>
            <person name="Andreopoulos W."/>
            <person name="He G."/>
            <person name="Johnson J."/>
            <person name="Barry K.W."/>
            <person name="Grigoriev I.V."/>
            <person name="Nagy L."/>
            <person name="Hibbett D."/>
            <person name="Henrissat B."/>
            <person name="Matheny P.B."/>
            <person name="Labbe J."/>
            <person name="Martin F."/>
        </authorList>
    </citation>
    <scope>NUCLEOTIDE SEQUENCE</scope>
    <source>
        <strain evidence="1">HHB10654</strain>
    </source>
</reference>
<name>A0ACB8T610_9AGAM</name>